<evidence type="ECO:0000313" key="2">
    <source>
        <dbReference type="EMBL" id="BCJ29789.1"/>
    </source>
</evidence>
<feature type="transmembrane region" description="Helical" evidence="1">
    <location>
        <begin position="72"/>
        <end position="96"/>
    </location>
</feature>
<proteinExistence type="predicted"/>
<dbReference type="Proteomes" id="UP000680750">
    <property type="component" value="Chromosome"/>
</dbReference>
<keyword evidence="3" id="KW-1185">Reference proteome</keyword>
<sequence length="178" mass="18181">MGRRTGPARAGGYAGGIVLSSEVAGRNTARSSRPGGSRLPRLRHLPVPLLAMAGLLIVGAVVAAPLRGPVGVAGVAAGVGLVAVSYVLSSLAIAWADRVNPRLVLPVGLTVYVVKFLFLGMFLLGLSATGWLGLAPMGLAIVAAALTWSAAQAAWTWHAKIPYVEPASDPSVTPTTNR</sequence>
<feature type="transmembrane region" description="Helical" evidence="1">
    <location>
        <begin position="103"/>
        <end position="124"/>
    </location>
</feature>
<dbReference type="AlphaFoldDB" id="A0A810L471"/>
<feature type="transmembrane region" description="Helical" evidence="1">
    <location>
        <begin position="130"/>
        <end position="151"/>
    </location>
</feature>
<keyword evidence="1" id="KW-0472">Membrane</keyword>
<keyword evidence="1" id="KW-1133">Transmembrane helix</keyword>
<evidence type="ECO:0000313" key="3">
    <source>
        <dbReference type="Proteomes" id="UP000680750"/>
    </source>
</evidence>
<feature type="transmembrane region" description="Helical" evidence="1">
    <location>
        <begin position="47"/>
        <end position="66"/>
    </location>
</feature>
<protein>
    <recommendedName>
        <fullName evidence="4">ATP synthase protein I</fullName>
    </recommendedName>
</protein>
<name>A0A810L471_9ACTN</name>
<gene>
    <name evidence="2" type="ORF">Asera_38970</name>
</gene>
<dbReference type="EMBL" id="AP023354">
    <property type="protein sequence ID" value="BCJ29789.1"/>
    <property type="molecule type" value="Genomic_DNA"/>
</dbReference>
<evidence type="ECO:0008006" key="4">
    <source>
        <dbReference type="Google" id="ProtNLM"/>
    </source>
</evidence>
<accession>A0A810L471</accession>
<organism evidence="2 3">
    <name type="scientific">Actinocatenispora sera</name>
    <dbReference type="NCBI Taxonomy" id="390989"/>
    <lineage>
        <taxon>Bacteria</taxon>
        <taxon>Bacillati</taxon>
        <taxon>Actinomycetota</taxon>
        <taxon>Actinomycetes</taxon>
        <taxon>Micromonosporales</taxon>
        <taxon>Micromonosporaceae</taxon>
        <taxon>Actinocatenispora</taxon>
    </lineage>
</organism>
<reference evidence="2" key="1">
    <citation type="submission" date="2020-08" db="EMBL/GenBank/DDBJ databases">
        <title>Whole genome shotgun sequence of Actinocatenispora sera NBRC 101916.</title>
        <authorList>
            <person name="Komaki H."/>
            <person name="Tamura T."/>
        </authorList>
    </citation>
    <scope>NUCLEOTIDE SEQUENCE</scope>
    <source>
        <strain evidence="2">NBRC 101916</strain>
    </source>
</reference>
<dbReference type="KEGG" id="aser:Asera_38970"/>
<evidence type="ECO:0000256" key="1">
    <source>
        <dbReference type="SAM" id="Phobius"/>
    </source>
</evidence>
<keyword evidence="1" id="KW-0812">Transmembrane</keyword>